<name>A0A7E4WBA1_PANRE</name>
<dbReference type="Proteomes" id="UP000492821">
    <property type="component" value="Unassembled WGS sequence"/>
</dbReference>
<evidence type="ECO:0000313" key="2">
    <source>
        <dbReference type="Proteomes" id="UP000492821"/>
    </source>
</evidence>
<sequence>MDDISLSFSRNTFFVNPPSVIGIYSFATHEEPWFIDDKLTITCNVDSTSKCRVLCLFHANFNFLTTFQRISRWLSVLSKFRWDFLCFIVTVTMHSYFAVFLTSFYLQERLESLFLLPITLENFCGFVSYTLKFSRDSLKKLCVEFYNLNLVEFMNSKDFCQLPAETIGEVAQPWYSLKFGPK</sequence>
<feature type="transmembrane region" description="Helical" evidence="1">
    <location>
        <begin position="82"/>
        <end position="106"/>
    </location>
</feature>
<reference evidence="2" key="1">
    <citation type="journal article" date="2013" name="Genetics">
        <title>The draft genome and transcriptome of Panagrellus redivivus are shaped by the harsh demands of a free-living lifestyle.</title>
        <authorList>
            <person name="Srinivasan J."/>
            <person name="Dillman A.R."/>
            <person name="Macchietto M.G."/>
            <person name="Heikkinen L."/>
            <person name="Lakso M."/>
            <person name="Fracchia K.M."/>
            <person name="Antoshechkin I."/>
            <person name="Mortazavi A."/>
            <person name="Wong G."/>
            <person name="Sternberg P.W."/>
        </authorList>
    </citation>
    <scope>NUCLEOTIDE SEQUENCE [LARGE SCALE GENOMIC DNA]</scope>
    <source>
        <strain evidence="2">MT8872</strain>
    </source>
</reference>
<dbReference type="WBParaSite" id="Pan_g9158.t1">
    <property type="protein sequence ID" value="Pan_g9158.t1"/>
    <property type="gene ID" value="Pan_g9158"/>
</dbReference>
<keyword evidence="1" id="KW-0472">Membrane</keyword>
<keyword evidence="1" id="KW-1133">Transmembrane helix</keyword>
<organism evidence="2 3">
    <name type="scientific">Panagrellus redivivus</name>
    <name type="common">Microworm</name>
    <dbReference type="NCBI Taxonomy" id="6233"/>
    <lineage>
        <taxon>Eukaryota</taxon>
        <taxon>Metazoa</taxon>
        <taxon>Ecdysozoa</taxon>
        <taxon>Nematoda</taxon>
        <taxon>Chromadorea</taxon>
        <taxon>Rhabditida</taxon>
        <taxon>Tylenchina</taxon>
        <taxon>Panagrolaimomorpha</taxon>
        <taxon>Panagrolaimoidea</taxon>
        <taxon>Panagrolaimidae</taxon>
        <taxon>Panagrellus</taxon>
    </lineage>
</organism>
<dbReference type="AlphaFoldDB" id="A0A7E4WBA1"/>
<keyword evidence="2" id="KW-1185">Reference proteome</keyword>
<accession>A0A7E4WBA1</accession>
<proteinExistence type="predicted"/>
<reference evidence="3" key="2">
    <citation type="submission" date="2020-10" db="UniProtKB">
        <authorList>
            <consortium name="WormBaseParasite"/>
        </authorList>
    </citation>
    <scope>IDENTIFICATION</scope>
</reference>
<evidence type="ECO:0000313" key="3">
    <source>
        <dbReference type="WBParaSite" id="Pan_g9158.t1"/>
    </source>
</evidence>
<dbReference type="CDD" id="cd14733">
    <property type="entry name" value="BACK"/>
    <property type="match status" value="1"/>
</dbReference>
<evidence type="ECO:0000256" key="1">
    <source>
        <dbReference type="SAM" id="Phobius"/>
    </source>
</evidence>
<protein>
    <submittedName>
        <fullName evidence="3">BTB domain-containing protein</fullName>
    </submittedName>
</protein>
<keyword evidence="1" id="KW-0812">Transmembrane</keyword>